<feature type="non-terminal residue" evidence="1">
    <location>
        <position position="1"/>
    </location>
</feature>
<accession>A0AAN6NMM7</accession>
<reference evidence="1" key="2">
    <citation type="submission" date="2023-06" db="EMBL/GenBank/DDBJ databases">
        <authorList>
            <consortium name="Lawrence Berkeley National Laboratory"/>
            <person name="Mondo S.J."/>
            <person name="Hensen N."/>
            <person name="Bonometti L."/>
            <person name="Westerberg I."/>
            <person name="Brannstrom I.O."/>
            <person name="Guillou S."/>
            <person name="Cros-Aarteil S."/>
            <person name="Calhoun S."/>
            <person name="Haridas S."/>
            <person name="Kuo A."/>
            <person name="Pangilinan J."/>
            <person name="Riley R."/>
            <person name="Labutti K."/>
            <person name="Andreopoulos B."/>
            <person name="Lipzen A."/>
            <person name="Chen C."/>
            <person name="Yanf M."/>
            <person name="Daum C."/>
            <person name="Ng V."/>
            <person name="Clum A."/>
            <person name="Steindorff A."/>
            <person name="Ohm R."/>
            <person name="Martin F."/>
            <person name="Silar P."/>
            <person name="Natvig D."/>
            <person name="Lalanne C."/>
            <person name="Gautier V."/>
            <person name="Ament-Velasquez S.L."/>
            <person name="Kruys A."/>
            <person name="Hutchinson M.I."/>
            <person name="Powell A.J."/>
            <person name="Barry K."/>
            <person name="Miller A.N."/>
            <person name="Grigoriev I.V."/>
            <person name="Debuchy R."/>
            <person name="Gladieux P."/>
            <person name="Thoren M.H."/>
            <person name="Johannesson H."/>
        </authorList>
    </citation>
    <scope>NUCLEOTIDE SEQUENCE</scope>
    <source>
        <strain evidence="1">CBS 626.80</strain>
    </source>
</reference>
<reference evidence="1" key="1">
    <citation type="journal article" date="2023" name="Mol. Phylogenet. Evol.">
        <title>Genome-scale phylogeny and comparative genomics of the fungal order Sordariales.</title>
        <authorList>
            <person name="Hensen N."/>
            <person name="Bonometti L."/>
            <person name="Westerberg I."/>
            <person name="Brannstrom I.O."/>
            <person name="Guillou S."/>
            <person name="Cros-Aarteil S."/>
            <person name="Calhoun S."/>
            <person name="Haridas S."/>
            <person name="Kuo A."/>
            <person name="Mondo S."/>
            <person name="Pangilinan J."/>
            <person name="Riley R."/>
            <person name="LaButti K."/>
            <person name="Andreopoulos B."/>
            <person name="Lipzen A."/>
            <person name="Chen C."/>
            <person name="Yan M."/>
            <person name="Daum C."/>
            <person name="Ng V."/>
            <person name="Clum A."/>
            <person name="Steindorff A."/>
            <person name="Ohm R.A."/>
            <person name="Martin F."/>
            <person name="Silar P."/>
            <person name="Natvig D.O."/>
            <person name="Lalanne C."/>
            <person name="Gautier V."/>
            <person name="Ament-Velasquez S.L."/>
            <person name="Kruys A."/>
            <person name="Hutchinson M.I."/>
            <person name="Powell A.J."/>
            <person name="Barry K."/>
            <person name="Miller A.N."/>
            <person name="Grigoriev I.V."/>
            <person name="Debuchy R."/>
            <person name="Gladieux P."/>
            <person name="Hiltunen Thoren M."/>
            <person name="Johannesson H."/>
        </authorList>
    </citation>
    <scope>NUCLEOTIDE SEQUENCE</scope>
    <source>
        <strain evidence="1">CBS 626.80</strain>
    </source>
</reference>
<evidence type="ECO:0000313" key="1">
    <source>
        <dbReference type="EMBL" id="KAK3946838.1"/>
    </source>
</evidence>
<dbReference type="AlphaFoldDB" id="A0AAN6NMM7"/>
<dbReference type="EMBL" id="MU859495">
    <property type="protein sequence ID" value="KAK3946838.1"/>
    <property type="molecule type" value="Genomic_DNA"/>
</dbReference>
<keyword evidence="2" id="KW-1185">Reference proteome</keyword>
<dbReference type="Proteomes" id="UP001303222">
    <property type="component" value="Unassembled WGS sequence"/>
</dbReference>
<comment type="caution">
    <text evidence="1">The sequence shown here is derived from an EMBL/GenBank/DDBJ whole genome shotgun (WGS) entry which is preliminary data.</text>
</comment>
<sequence length="73" mass="7860">TPVALWRAVPSTSYKVRNAISTGCKVIEYGPIYTITSPNQDADLTQDFYCVHGEAVRNTGDGYIVTPGTPGKP</sequence>
<name>A0AAN6NMM7_9PEZI</name>
<gene>
    <name evidence="1" type="ORF">QBC32DRAFT_225393</name>
</gene>
<proteinExistence type="predicted"/>
<evidence type="ECO:0000313" key="2">
    <source>
        <dbReference type="Proteomes" id="UP001303222"/>
    </source>
</evidence>
<protein>
    <submittedName>
        <fullName evidence="1">Uncharacterized protein</fullName>
    </submittedName>
</protein>
<organism evidence="1 2">
    <name type="scientific">Pseudoneurospora amorphoporcata</name>
    <dbReference type="NCBI Taxonomy" id="241081"/>
    <lineage>
        <taxon>Eukaryota</taxon>
        <taxon>Fungi</taxon>
        <taxon>Dikarya</taxon>
        <taxon>Ascomycota</taxon>
        <taxon>Pezizomycotina</taxon>
        <taxon>Sordariomycetes</taxon>
        <taxon>Sordariomycetidae</taxon>
        <taxon>Sordariales</taxon>
        <taxon>Sordariaceae</taxon>
        <taxon>Pseudoneurospora</taxon>
    </lineage>
</organism>